<dbReference type="RefSeq" id="WP_260796200.1">
    <property type="nucleotide sequence ID" value="NZ_CP093313.1"/>
</dbReference>
<dbReference type="Pfam" id="PF05974">
    <property type="entry name" value="DUF892"/>
    <property type="match status" value="1"/>
</dbReference>
<dbReference type="PANTHER" id="PTHR30565">
    <property type="entry name" value="PROTEIN YCIF"/>
    <property type="match status" value="1"/>
</dbReference>
<evidence type="ECO:0000313" key="2">
    <source>
        <dbReference type="Proteomes" id="UP001059380"/>
    </source>
</evidence>
<dbReference type="PANTHER" id="PTHR30565:SF9">
    <property type="entry name" value="PROTEIN YCIF"/>
    <property type="match status" value="1"/>
</dbReference>
<dbReference type="Proteomes" id="UP001059380">
    <property type="component" value="Chromosome"/>
</dbReference>
<dbReference type="InterPro" id="IPR047114">
    <property type="entry name" value="YciF"/>
</dbReference>
<organism evidence="1 2">
    <name type="scientific">Occallatibacter riparius</name>
    <dbReference type="NCBI Taxonomy" id="1002689"/>
    <lineage>
        <taxon>Bacteria</taxon>
        <taxon>Pseudomonadati</taxon>
        <taxon>Acidobacteriota</taxon>
        <taxon>Terriglobia</taxon>
        <taxon>Terriglobales</taxon>
        <taxon>Acidobacteriaceae</taxon>
        <taxon>Occallatibacter</taxon>
    </lineage>
</organism>
<dbReference type="Gene3D" id="1.20.1260.10">
    <property type="match status" value="1"/>
</dbReference>
<dbReference type="InterPro" id="IPR010287">
    <property type="entry name" value="DUF892_YciF-like"/>
</dbReference>
<accession>A0A9J7BXE0</accession>
<dbReference type="EMBL" id="CP093313">
    <property type="protein sequence ID" value="UWZ86562.1"/>
    <property type="molecule type" value="Genomic_DNA"/>
</dbReference>
<sequence>MKLFSAHIEDLRSLYISNLKKALDMEQKIAKSLPELIESASDPELANAFRLHLDETQGHVSTVESILRNHIGEAATETCKVINGLSTEASDTIKDATDPTIRDIALIGAAQQVEHHEIAVYGTLRRWAEILGHDEDAALLESIEAEEENADAVLTEIAGRVNLEGADTPAVRSRSVA</sequence>
<gene>
    <name evidence="1" type="ORF">MOP44_11595</name>
</gene>
<name>A0A9J7BXE0_9BACT</name>
<protein>
    <submittedName>
        <fullName evidence="1">DUF892 family protein</fullName>
    </submittedName>
</protein>
<reference evidence="1" key="1">
    <citation type="submission" date="2021-04" db="EMBL/GenBank/DDBJ databases">
        <title>Phylogenetic analysis of Acidobacteriaceae.</title>
        <authorList>
            <person name="Qiu L."/>
            <person name="Zhang Q."/>
        </authorList>
    </citation>
    <scope>NUCLEOTIDE SEQUENCE</scope>
    <source>
        <strain evidence="1">DSM 25168</strain>
    </source>
</reference>
<evidence type="ECO:0000313" key="1">
    <source>
        <dbReference type="EMBL" id="UWZ86562.1"/>
    </source>
</evidence>
<dbReference type="AlphaFoldDB" id="A0A9J7BXE0"/>
<dbReference type="InterPro" id="IPR009078">
    <property type="entry name" value="Ferritin-like_SF"/>
</dbReference>
<dbReference type="InterPro" id="IPR012347">
    <property type="entry name" value="Ferritin-like"/>
</dbReference>
<keyword evidence="2" id="KW-1185">Reference proteome</keyword>
<proteinExistence type="predicted"/>
<dbReference type="SUPFAM" id="SSF47240">
    <property type="entry name" value="Ferritin-like"/>
    <property type="match status" value="1"/>
</dbReference>
<dbReference type="KEGG" id="orp:MOP44_11595"/>